<reference evidence="5 6" key="1">
    <citation type="submission" date="2020-11" db="EMBL/GenBank/DDBJ databases">
        <title>Complete genome sequence for Salinimonas sp. strain G2-b.</title>
        <authorList>
            <person name="Park S.-J."/>
        </authorList>
    </citation>
    <scope>NUCLEOTIDE SEQUENCE [LARGE SCALE GENOMIC DNA]</scope>
    <source>
        <strain evidence="5 6">G2-b</strain>
    </source>
</reference>
<dbReference type="Pfam" id="PF00128">
    <property type="entry name" value="Alpha-amylase"/>
    <property type="match status" value="1"/>
</dbReference>
<comment type="similarity">
    <text evidence="1">Belongs to the glycosyl hydrolase 13 family.</text>
</comment>
<sequence length="695" mass="78645">MNVSVEQKWFQTTGHHAPLGATVTTEGVNFAVYSPDAKAVVLCLYSSDTEETLCEIPLANKTGDIWHGLIHGIGHRQLYAYRVDRGHSELHSSPADKLLIDPYAKTLSRPVHWNARQYVNDSHFMVPKGLVIDRRAYPDQRPHKPNLKPHMRIIYEAHMKGLTQLHPQVPAEQRGKYLGACHPAVLSHLKTLGVTSVQFLPLTACMPEPYITEKGMTNYWGYNPVSFFAPEPRYAQLNALDELRTMVDRYHEAGLEVIVDVVFNHTAEGGKGGPVLSFKGFCPYQAYLYEQAPNGELFFSNHSGCGNSINSSQPMMMKLILDALRFWLTIVGVDGFRFDLAASLGREPQHFTKTAGILRAMQQDPLISQAVLIAEPWDIGPGGYQLGSFNSDWLEVNDKYRDNVRAFWRGDDGMTAEFATRLFGSADIFGKGRRHINTSVNNITYHDGFTLHDLVSYNERHNHANGEENQDGHGHNLSANYGVEGPTQDEAVLALREKQKRNMFATLLLSQGTPHILGADELSKTQQGNNNAYCQDNDINWYDWELNKRRQDFLNFCGYVIALRKSSDVLSNLLEQDDSWQQRTNVSQIRWFKPDGAVKETEDWHDNNRTFGVEIEGSAEPGAPIEHWFICFNTDDTEVRFKLPTLAQPSGWQLRLDTRYACLQEQPEICIQQIFSQAPKSVAVFCYAPLPERKN</sequence>
<protein>
    <submittedName>
        <fullName evidence="5">Glycogen debranching protein GlgX</fullName>
    </submittedName>
</protein>
<evidence type="ECO:0000313" key="6">
    <source>
        <dbReference type="Proteomes" id="UP000595095"/>
    </source>
</evidence>
<dbReference type="NCBIfam" id="TIGR02100">
    <property type="entry name" value="glgX_debranch"/>
    <property type="match status" value="1"/>
</dbReference>
<dbReference type="Gene3D" id="2.60.40.1180">
    <property type="entry name" value="Golgi alpha-mannosidase II"/>
    <property type="match status" value="1"/>
</dbReference>
<dbReference type="AlphaFoldDB" id="A0A7S9E0M7"/>
<dbReference type="InterPro" id="IPR014756">
    <property type="entry name" value="Ig_E-set"/>
</dbReference>
<organism evidence="5 6">
    <name type="scientific">Salinimonas marina</name>
    <dbReference type="NCBI Taxonomy" id="2785918"/>
    <lineage>
        <taxon>Bacteria</taxon>
        <taxon>Pseudomonadati</taxon>
        <taxon>Pseudomonadota</taxon>
        <taxon>Gammaproteobacteria</taxon>
        <taxon>Alteromonadales</taxon>
        <taxon>Alteromonadaceae</taxon>
        <taxon>Alteromonas/Salinimonas group</taxon>
        <taxon>Salinimonas</taxon>
    </lineage>
</organism>
<dbReference type="InterPro" id="IPR013780">
    <property type="entry name" value="Glyco_hydro_b"/>
</dbReference>
<dbReference type="Gene3D" id="3.20.20.80">
    <property type="entry name" value="Glycosidases"/>
    <property type="match status" value="1"/>
</dbReference>
<dbReference type="SUPFAM" id="SSF51445">
    <property type="entry name" value="(Trans)glycosidases"/>
    <property type="match status" value="1"/>
</dbReference>
<dbReference type="GO" id="GO:0005980">
    <property type="term" value="P:glycogen catabolic process"/>
    <property type="evidence" value="ECO:0007669"/>
    <property type="project" value="InterPro"/>
</dbReference>
<dbReference type="InterPro" id="IPR017853">
    <property type="entry name" value="GH"/>
</dbReference>
<accession>A0A7S9E0M7</accession>
<dbReference type="GO" id="GO:0004135">
    <property type="term" value="F:amylo-alpha-1,6-glucosidase activity"/>
    <property type="evidence" value="ECO:0007669"/>
    <property type="project" value="InterPro"/>
</dbReference>
<dbReference type="EMBL" id="CP064795">
    <property type="protein sequence ID" value="QPG06865.1"/>
    <property type="molecule type" value="Genomic_DNA"/>
</dbReference>
<dbReference type="Proteomes" id="UP000595095">
    <property type="component" value="Chromosome"/>
</dbReference>
<dbReference type="SUPFAM" id="SSF51011">
    <property type="entry name" value="Glycosyl hydrolase domain"/>
    <property type="match status" value="1"/>
</dbReference>
<feature type="domain" description="Glycosyl hydrolase family 13 catalytic" evidence="4">
    <location>
        <begin position="164"/>
        <end position="564"/>
    </location>
</feature>
<evidence type="ECO:0000259" key="4">
    <source>
        <dbReference type="SMART" id="SM00642"/>
    </source>
</evidence>
<dbReference type="SUPFAM" id="SSF81296">
    <property type="entry name" value="E set domains"/>
    <property type="match status" value="1"/>
</dbReference>
<dbReference type="CDD" id="cd02856">
    <property type="entry name" value="E_set_GDE_Isoamylase_N"/>
    <property type="match status" value="1"/>
</dbReference>
<dbReference type="InterPro" id="IPR006047">
    <property type="entry name" value="GH13_cat_dom"/>
</dbReference>
<gene>
    <name evidence="5" type="primary">glgX</name>
    <name evidence="5" type="ORF">IT774_07015</name>
</gene>
<dbReference type="CDD" id="cd11326">
    <property type="entry name" value="AmyAc_Glg_debranch"/>
    <property type="match status" value="1"/>
</dbReference>
<evidence type="ECO:0000256" key="2">
    <source>
        <dbReference type="ARBA" id="ARBA00022801"/>
    </source>
</evidence>
<evidence type="ECO:0000256" key="1">
    <source>
        <dbReference type="ARBA" id="ARBA00008061"/>
    </source>
</evidence>
<dbReference type="InterPro" id="IPR044505">
    <property type="entry name" value="GlgX_Isoamylase_N_E_set"/>
</dbReference>
<keyword evidence="3" id="KW-0326">Glycosidase</keyword>
<dbReference type="RefSeq" id="WP_195811938.1">
    <property type="nucleotide sequence ID" value="NZ_CP064795.1"/>
</dbReference>
<dbReference type="InterPro" id="IPR004193">
    <property type="entry name" value="Glyco_hydro_13_N"/>
</dbReference>
<dbReference type="SMART" id="SM00642">
    <property type="entry name" value="Aamy"/>
    <property type="match status" value="1"/>
</dbReference>
<keyword evidence="6" id="KW-1185">Reference proteome</keyword>
<dbReference type="Pfam" id="PF02922">
    <property type="entry name" value="CBM_48"/>
    <property type="match status" value="1"/>
</dbReference>
<evidence type="ECO:0000256" key="3">
    <source>
        <dbReference type="ARBA" id="ARBA00023295"/>
    </source>
</evidence>
<evidence type="ECO:0000313" key="5">
    <source>
        <dbReference type="EMBL" id="QPG06865.1"/>
    </source>
</evidence>
<dbReference type="Gene3D" id="2.60.40.10">
    <property type="entry name" value="Immunoglobulins"/>
    <property type="match status" value="1"/>
</dbReference>
<dbReference type="KEGG" id="smaa:IT774_07015"/>
<dbReference type="InterPro" id="IPR011837">
    <property type="entry name" value="Glycogen_debranch_GlgX"/>
</dbReference>
<dbReference type="PANTHER" id="PTHR43002">
    <property type="entry name" value="GLYCOGEN DEBRANCHING ENZYME"/>
    <property type="match status" value="1"/>
</dbReference>
<name>A0A7S9E0M7_9ALTE</name>
<dbReference type="InterPro" id="IPR013783">
    <property type="entry name" value="Ig-like_fold"/>
</dbReference>
<keyword evidence="2" id="KW-0378">Hydrolase</keyword>
<proteinExistence type="inferred from homology"/>